<accession>A0AAE9VZL7</accession>
<organism evidence="1 2">
    <name type="scientific">Cronobacter phage EspYZU13</name>
    <dbReference type="NCBI Taxonomy" id="3003790"/>
    <lineage>
        <taxon>Viruses</taxon>
        <taxon>Duplodnaviria</taxon>
        <taxon>Heunggongvirae</taxon>
        <taxon>Uroviricota</taxon>
        <taxon>Caudoviricetes</taxon>
        <taxon>Autographivirales</taxon>
        <taxon>Autonotataviridae</taxon>
        <taxon>Melnykvirinae</taxon>
        <taxon>Cronosvirus</taxon>
        <taxon>Cronosvirus EspYZU13</taxon>
    </lineage>
</organism>
<dbReference type="Proteomes" id="UP001211143">
    <property type="component" value="Segment"/>
</dbReference>
<dbReference type="EMBL" id="OP819285">
    <property type="protein sequence ID" value="WBF78453.1"/>
    <property type="molecule type" value="Genomic_DNA"/>
</dbReference>
<keyword evidence="2" id="KW-1185">Reference proteome</keyword>
<name>A0AAE9VZL7_9CAUD</name>
<proteinExistence type="predicted"/>
<evidence type="ECO:0000313" key="1">
    <source>
        <dbReference type="EMBL" id="WBF78453.1"/>
    </source>
</evidence>
<reference evidence="1" key="1">
    <citation type="submission" date="2022-11" db="EMBL/GenBank/DDBJ databases">
        <authorList>
            <person name="Yang Z.-Q."/>
            <person name="Zhang Y.-S."/>
        </authorList>
    </citation>
    <scope>NUCLEOTIDE SEQUENCE</scope>
</reference>
<sequence>MAKSIETIVSIFKEHHGGKRQLLADMAEALCGATSCMGVDCTECPYYDGDALERSLDELGPEINA</sequence>
<protein>
    <submittedName>
        <fullName evidence="1">Uncharacterized protein</fullName>
    </submittedName>
</protein>
<evidence type="ECO:0000313" key="2">
    <source>
        <dbReference type="Proteomes" id="UP001211143"/>
    </source>
</evidence>